<feature type="domain" description="Competence protein CoiA nuclease-like" evidence="1">
    <location>
        <begin position="61"/>
        <end position="177"/>
    </location>
</feature>
<feature type="domain" description="Competence protein CoiA-like N-terminal" evidence="2">
    <location>
        <begin position="20"/>
        <end position="56"/>
    </location>
</feature>
<dbReference type="Pfam" id="PF25164">
    <property type="entry name" value="CoiA_N"/>
    <property type="match status" value="1"/>
</dbReference>
<gene>
    <name evidence="3" type="ORF">NCTC12278_01314</name>
</gene>
<evidence type="ECO:0000313" key="4">
    <source>
        <dbReference type="Proteomes" id="UP000249495"/>
    </source>
</evidence>
<organism evidence="3 4">
    <name type="scientific">Streptococcus ferus</name>
    <dbReference type="NCBI Taxonomy" id="1345"/>
    <lineage>
        <taxon>Bacteria</taxon>
        <taxon>Bacillati</taxon>
        <taxon>Bacillota</taxon>
        <taxon>Bacilli</taxon>
        <taxon>Lactobacillales</taxon>
        <taxon>Streptococcaceae</taxon>
        <taxon>Streptococcus</taxon>
    </lineage>
</organism>
<keyword evidence="4" id="KW-1185">Reference proteome</keyword>
<name>A0A2X3VMW7_9STRE</name>
<reference evidence="3 4" key="1">
    <citation type="submission" date="2018-06" db="EMBL/GenBank/DDBJ databases">
        <authorList>
            <consortium name="Pathogen Informatics"/>
            <person name="Doyle S."/>
        </authorList>
    </citation>
    <scope>NUCLEOTIDE SEQUENCE [LARGE SCALE GENOMIC DNA]</scope>
    <source>
        <strain evidence="3 4">NCTC12278</strain>
    </source>
</reference>
<protein>
    <submittedName>
        <fullName evidence="3">Competence protein CoiA</fullName>
    </submittedName>
</protein>
<dbReference type="InterPro" id="IPR057253">
    <property type="entry name" value="CoiA-like_N"/>
</dbReference>
<dbReference type="KEGG" id="sfer:NCTC12278_01314"/>
<dbReference type="InterPro" id="IPR010330">
    <property type="entry name" value="CoiA_nuc"/>
</dbReference>
<dbReference type="Pfam" id="PF06054">
    <property type="entry name" value="CoiA_nuc"/>
    <property type="match status" value="1"/>
</dbReference>
<evidence type="ECO:0000259" key="2">
    <source>
        <dbReference type="Pfam" id="PF25164"/>
    </source>
</evidence>
<dbReference type="EMBL" id="LS483343">
    <property type="protein sequence ID" value="SQF40738.1"/>
    <property type="molecule type" value="Genomic_DNA"/>
</dbReference>
<dbReference type="AlphaFoldDB" id="A0A2X3VMW7"/>
<accession>A0A2X3VMW7</accession>
<dbReference type="RefSeq" id="WP_018030162.1">
    <property type="nucleotide sequence ID" value="NZ_LS483343.1"/>
</dbReference>
<proteinExistence type="predicted"/>
<dbReference type="InterPro" id="IPR021176">
    <property type="entry name" value="Competence-induced_CoiA"/>
</dbReference>
<dbReference type="OrthoDB" id="3784230at2"/>
<dbReference type="PIRSF" id="PIRSF007487">
    <property type="entry name" value="Competence-induced_CoiA_bac"/>
    <property type="match status" value="1"/>
</dbReference>
<dbReference type="STRING" id="1123303.GCA_000372425_00834"/>
<sequence length="322" mass="38134">MLTAISGSGQLINLVKDGLPQKQSFYCPACRQPMRLRNGKIKRPHFAHLTLDDCHFYQENESAEHLGLKAKLFQNLSLVQQVEIERVLPQIHQIADLLINQQLAIEVQCSPLSKERLKERTDSYRQSGIFVLWLLGEKLWLKKRLTALQRQFLYFSKNLGFHLWELDLKRNQLRLHYLIHEDWKGQVHYLSRQVSLDGDIWSLLHFPYRSQKMARLDVVMDTDLLTYIRRQIGYQSPRWHHLQAEAYRKGDNLLTKDLAYFYPQVRPVASKDGFAQISHDLSSYQAHFMAYYQRQGSQKVQILYPPAFYDKMEKIRMNKEEN</sequence>
<evidence type="ECO:0000259" key="1">
    <source>
        <dbReference type="Pfam" id="PF06054"/>
    </source>
</evidence>
<dbReference type="Proteomes" id="UP000249495">
    <property type="component" value="Chromosome 1"/>
</dbReference>
<evidence type="ECO:0000313" key="3">
    <source>
        <dbReference type="EMBL" id="SQF40738.1"/>
    </source>
</evidence>